<evidence type="ECO:0000313" key="2">
    <source>
        <dbReference type="EMBL" id="KAK6297890.1"/>
    </source>
</evidence>
<keyword evidence="3" id="KW-1185">Reference proteome</keyword>
<accession>A0AAN8QAR2</accession>
<keyword evidence="1" id="KW-0472">Membrane</keyword>
<feature type="transmembrane region" description="Helical" evidence="1">
    <location>
        <begin position="20"/>
        <end position="44"/>
    </location>
</feature>
<protein>
    <submittedName>
        <fullName evidence="2">Uncharacterized protein</fullName>
    </submittedName>
</protein>
<comment type="caution">
    <text evidence="2">The sequence shown here is derived from an EMBL/GenBank/DDBJ whole genome shotgun (WGS) entry which is preliminary data.</text>
</comment>
<name>A0AAN8QAR2_9TELE</name>
<evidence type="ECO:0000313" key="3">
    <source>
        <dbReference type="Proteomes" id="UP001356427"/>
    </source>
</evidence>
<sequence>MDGRHWQTSCLAEVGGMDMVAAILFSVGWWAGSGGSILVLMGLVGWIGWQPSCFDGVTGMDSVATILSYSCSVAS</sequence>
<dbReference type="Proteomes" id="UP001356427">
    <property type="component" value="Unassembled WGS sequence"/>
</dbReference>
<reference evidence="2 3" key="1">
    <citation type="submission" date="2021-04" db="EMBL/GenBank/DDBJ databases">
        <authorList>
            <person name="De Guttry C."/>
            <person name="Zahm M."/>
            <person name="Klopp C."/>
            <person name="Cabau C."/>
            <person name="Louis A."/>
            <person name="Berthelot C."/>
            <person name="Parey E."/>
            <person name="Roest Crollius H."/>
            <person name="Montfort J."/>
            <person name="Robinson-Rechavi M."/>
            <person name="Bucao C."/>
            <person name="Bouchez O."/>
            <person name="Gislard M."/>
            <person name="Lluch J."/>
            <person name="Milhes M."/>
            <person name="Lampietro C."/>
            <person name="Lopez Roques C."/>
            <person name="Donnadieu C."/>
            <person name="Braasch I."/>
            <person name="Desvignes T."/>
            <person name="Postlethwait J."/>
            <person name="Bobe J."/>
            <person name="Wedekind C."/>
            <person name="Guiguen Y."/>
        </authorList>
    </citation>
    <scope>NUCLEOTIDE SEQUENCE [LARGE SCALE GENOMIC DNA]</scope>
    <source>
        <strain evidence="2">Cs_M1</strain>
        <tissue evidence="2">Blood</tissue>
    </source>
</reference>
<evidence type="ECO:0000256" key="1">
    <source>
        <dbReference type="SAM" id="Phobius"/>
    </source>
</evidence>
<keyword evidence="1" id="KW-1133">Transmembrane helix</keyword>
<dbReference type="AlphaFoldDB" id="A0AAN8QAR2"/>
<keyword evidence="1" id="KW-0812">Transmembrane</keyword>
<gene>
    <name evidence="2" type="ORF">J4Q44_G00324730</name>
</gene>
<dbReference type="EMBL" id="JAGTTL010000031">
    <property type="protein sequence ID" value="KAK6297890.1"/>
    <property type="molecule type" value="Genomic_DNA"/>
</dbReference>
<organism evidence="2 3">
    <name type="scientific">Coregonus suidteri</name>
    <dbReference type="NCBI Taxonomy" id="861788"/>
    <lineage>
        <taxon>Eukaryota</taxon>
        <taxon>Metazoa</taxon>
        <taxon>Chordata</taxon>
        <taxon>Craniata</taxon>
        <taxon>Vertebrata</taxon>
        <taxon>Euteleostomi</taxon>
        <taxon>Actinopterygii</taxon>
        <taxon>Neopterygii</taxon>
        <taxon>Teleostei</taxon>
        <taxon>Protacanthopterygii</taxon>
        <taxon>Salmoniformes</taxon>
        <taxon>Salmonidae</taxon>
        <taxon>Coregoninae</taxon>
        <taxon>Coregonus</taxon>
    </lineage>
</organism>
<proteinExistence type="predicted"/>